<dbReference type="InterPro" id="IPR000515">
    <property type="entry name" value="MetI-like"/>
</dbReference>
<feature type="transmembrane region" description="Helical" evidence="7">
    <location>
        <begin position="185"/>
        <end position="208"/>
    </location>
</feature>
<keyword evidence="2 7" id="KW-0813">Transport</keyword>
<name>A0A235BRW5_UNCW3</name>
<feature type="transmembrane region" description="Helical" evidence="7">
    <location>
        <begin position="142"/>
        <end position="164"/>
    </location>
</feature>
<comment type="similarity">
    <text evidence="7">Belongs to the binding-protein-dependent transport system permease family.</text>
</comment>
<sequence>MRRSKKTSKKIWTMAATVIILAGVFVILIPLFWMLTTSLKTYAEAENMAWLPRAPQWANYFTALKAMNFWRALGNTILITFLAMTGHVFSCALVAYGFSRLRFPFRDPLFVILLATMMIPGQVTMIPIFIEFKALGWVDTFYPLIVPAFLGGSAFFIFLLRQFFMTIPTELDDAARIDGCSHFGIFFKIIVPLSKPALLTVALFSFMYNWNDFMGPLIYLNSPEKKTLALALQDFNSLYAVQPHLMMAASLVIMLPCLAIFFFAQRYFIKGMVITGVKG</sequence>
<dbReference type="CDD" id="cd06261">
    <property type="entry name" value="TM_PBP2"/>
    <property type="match status" value="1"/>
</dbReference>
<dbReference type="InterPro" id="IPR035906">
    <property type="entry name" value="MetI-like_sf"/>
</dbReference>
<evidence type="ECO:0000313" key="9">
    <source>
        <dbReference type="EMBL" id="OYD14305.1"/>
    </source>
</evidence>
<reference evidence="9 10" key="1">
    <citation type="submission" date="2017-07" db="EMBL/GenBank/DDBJ databases">
        <title>Recovery of genomes from metagenomes via a dereplication, aggregation, and scoring strategy.</title>
        <authorList>
            <person name="Sieber C.M."/>
            <person name="Probst A.J."/>
            <person name="Sharrar A."/>
            <person name="Thomas B.C."/>
            <person name="Hess M."/>
            <person name="Tringe S.G."/>
            <person name="Banfield J.F."/>
        </authorList>
    </citation>
    <scope>NUCLEOTIDE SEQUENCE [LARGE SCALE GENOMIC DNA]</scope>
    <source>
        <strain evidence="9">JGI_Cruoil_03_44_89</strain>
    </source>
</reference>
<organism evidence="9 10">
    <name type="scientific">candidate division WOR-3 bacterium JGI_Cruoil_03_44_89</name>
    <dbReference type="NCBI Taxonomy" id="1973748"/>
    <lineage>
        <taxon>Bacteria</taxon>
        <taxon>Bacteria division WOR-3</taxon>
    </lineage>
</organism>
<feature type="transmembrane region" description="Helical" evidence="7">
    <location>
        <begin position="245"/>
        <end position="264"/>
    </location>
</feature>
<keyword evidence="5 7" id="KW-1133">Transmembrane helix</keyword>
<dbReference type="PROSITE" id="PS50928">
    <property type="entry name" value="ABC_TM1"/>
    <property type="match status" value="1"/>
</dbReference>
<evidence type="ECO:0000313" key="10">
    <source>
        <dbReference type="Proteomes" id="UP000215215"/>
    </source>
</evidence>
<feature type="transmembrane region" description="Helical" evidence="7">
    <location>
        <begin position="77"/>
        <end position="98"/>
    </location>
</feature>
<dbReference type="SUPFAM" id="SSF161098">
    <property type="entry name" value="MetI-like"/>
    <property type="match status" value="1"/>
</dbReference>
<keyword evidence="9" id="KW-0067">ATP-binding</keyword>
<dbReference type="PANTHER" id="PTHR43744:SF6">
    <property type="entry name" value="ABC TRANSPORTER PERMEASE PROTEIN YESQ-RELATED"/>
    <property type="match status" value="1"/>
</dbReference>
<feature type="transmembrane region" description="Helical" evidence="7">
    <location>
        <begin position="12"/>
        <end position="33"/>
    </location>
</feature>
<evidence type="ECO:0000256" key="7">
    <source>
        <dbReference type="RuleBase" id="RU363032"/>
    </source>
</evidence>
<dbReference type="GO" id="GO:0005524">
    <property type="term" value="F:ATP binding"/>
    <property type="evidence" value="ECO:0007669"/>
    <property type="project" value="UniProtKB-KW"/>
</dbReference>
<evidence type="ECO:0000256" key="3">
    <source>
        <dbReference type="ARBA" id="ARBA00022475"/>
    </source>
</evidence>
<comment type="caution">
    <text evidence="9">The sequence shown here is derived from an EMBL/GenBank/DDBJ whole genome shotgun (WGS) entry which is preliminary data.</text>
</comment>
<dbReference type="EMBL" id="NOZQ01000190">
    <property type="protein sequence ID" value="OYD14305.1"/>
    <property type="molecule type" value="Genomic_DNA"/>
</dbReference>
<keyword evidence="4 7" id="KW-0812">Transmembrane</keyword>
<keyword evidence="9" id="KW-0547">Nucleotide-binding</keyword>
<dbReference type="Pfam" id="PF00528">
    <property type="entry name" value="BPD_transp_1"/>
    <property type="match status" value="1"/>
</dbReference>
<proteinExistence type="inferred from homology"/>
<evidence type="ECO:0000256" key="6">
    <source>
        <dbReference type="ARBA" id="ARBA00023136"/>
    </source>
</evidence>
<gene>
    <name evidence="9" type="ORF">CH333_08360</name>
</gene>
<evidence type="ECO:0000256" key="4">
    <source>
        <dbReference type="ARBA" id="ARBA00022692"/>
    </source>
</evidence>
<protein>
    <submittedName>
        <fullName evidence="9">Sugar ABC transporter ATP-binding protein</fullName>
    </submittedName>
</protein>
<dbReference type="GO" id="GO:0005886">
    <property type="term" value="C:plasma membrane"/>
    <property type="evidence" value="ECO:0007669"/>
    <property type="project" value="UniProtKB-SubCell"/>
</dbReference>
<accession>A0A235BRW5</accession>
<feature type="transmembrane region" description="Helical" evidence="7">
    <location>
        <begin position="110"/>
        <end position="130"/>
    </location>
</feature>
<keyword evidence="3" id="KW-1003">Cell membrane</keyword>
<evidence type="ECO:0000259" key="8">
    <source>
        <dbReference type="PROSITE" id="PS50928"/>
    </source>
</evidence>
<dbReference type="Proteomes" id="UP000215215">
    <property type="component" value="Unassembled WGS sequence"/>
</dbReference>
<dbReference type="PANTHER" id="PTHR43744">
    <property type="entry name" value="ABC TRANSPORTER PERMEASE PROTEIN MG189-RELATED-RELATED"/>
    <property type="match status" value="1"/>
</dbReference>
<evidence type="ECO:0000256" key="1">
    <source>
        <dbReference type="ARBA" id="ARBA00004651"/>
    </source>
</evidence>
<dbReference type="AlphaFoldDB" id="A0A235BRW5"/>
<evidence type="ECO:0000256" key="5">
    <source>
        <dbReference type="ARBA" id="ARBA00022989"/>
    </source>
</evidence>
<evidence type="ECO:0000256" key="2">
    <source>
        <dbReference type="ARBA" id="ARBA00022448"/>
    </source>
</evidence>
<dbReference type="GO" id="GO:0055085">
    <property type="term" value="P:transmembrane transport"/>
    <property type="evidence" value="ECO:0007669"/>
    <property type="project" value="InterPro"/>
</dbReference>
<keyword evidence="6 7" id="KW-0472">Membrane</keyword>
<comment type="subcellular location">
    <subcellularLocation>
        <location evidence="1 7">Cell membrane</location>
        <topology evidence="1 7">Multi-pass membrane protein</topology>
    </subcellularLocation>
</comment>
<dbReference type="Gene3D" id="1.10.3720.10">
    <property type="entry name" value="MetI-like"/>
    <property type="match status" value="1"/>
</dbReference>
<feature type="domain" description="ABC transmembrane type-1" evidence="8">
    <location>
        <begin position="73"/>
        <end position="264"/>
    </location>
</feature>